<dbReference type="InterPro" id="IPR008969">
    <property type="entry name" value="CarboxyPept-like_regulatory"/>
</dbReference>
<dbReference type="Pfam" id="PF13715">
    <property type="entry name" value="CarbopepD_reg_2"/>
    <property type="match status" value="1"/>
</dbReference>
<evidence type="ECO:0000256" key="2">
    <source>
        <dbReference type="ARBA" id="ARBA00006555"/>
    </source>
</evidence>
<evidence type="ECO:0000256" key="6">
    <source>
        <dbReference type="ARBA" id="ARBA00022692"/>
    </source>
</evidence>
<dbReference type="NCBIfam" id="TIGR01352">
    <property type="entry name" value="tonB_Cterm"/>
    <property type="match status" value="1"/>
</dbReference>
<dbReference type="InterPro" id="IPR003538">
    <property type="entry name" value="TonB"/>
</dbReference>
<evidence type="ECO:0000256" key="3">
    <source>
        <dbReference type="ARBA" id="ARBA00022448"/>
    </source>
</evidence>
<accession>A0AA49GCW9</accession>
<evidence type="ECO:0000256" key="4">
    <source>
        <dbReference type="ARBA" id="ARBA00022475"/>
    </source>
</evidence>
<dbReference type="Gene3D" id="2.60.40.1120">
    <property type="entry name" value="Carboxypeptidase-like, regulatory domain"/>
    <property type="match status" value="1"/>
</dbReference>
<dbReference type="AlphaFoldDB" id="A0AA49GCW9"/>
<dbReference type="Proteomes" id="UP001230496">
    <property type="component" value="Chromosome"/>
</dbReference>
<dbReference type="GO" id="GO:0055085">
    <property type="term" value="P:transmembrane transport"/>
    <property type="evidence" value="ECO:0007669"/>
    <property type="project" value="InterPro"/>
</dbReference>
<evidence type="ECO:0000256" key="7">
    <source>
        <dbReference type="ARBA" id="ARBA00022927"/>
    </source>
</evidence>
<proteinExistence type="inferred from homology"/>
<dbReference type="KEGG" id="msaa:QYS49_14840"/>
<evidence type="ECO:0000256" key="9">
    <source>
        <dbReference type="ARBA" id="ARBA00023136"/>
    </source>
</evidence>
<keyword evidence="6" id="KW-0812">Transmembrane</keyword>
<keyword evidence="9" id="KW-0472">Membrane</keyword>
<evidence type="ECO:0000313" key="11">
    <source>
        <dbReference type="EMBL" id="WKK78203.2"/>
    </source>
</evidence>
<dbReference type="PROSITE" id="PS52015">
    <property type="entry name" value="TONB_CTD"/>
    <property type="match status" value="1"/>
</dbReference>
<dbReference type="InterPro" id="IPR006260">
    <property type="entry name" value="TonB/TolA_C"/>
</dbReference>
<dbReference type="GO" id="GO:0030288">
    <property type="term" value="C:outer membrane-bounded periplasmic space"/>
    <property type="evidence" value="ECO:0007669"/>
    <property type="project" value="InterPro"/>
</dbReference>
<dbReference type="Pfam" id="PF03544">
    <property type="entry name" value="TonB_C"/>
    <property type="match status" value="1"/>
</dbReference>
<sequence length="331" mass="37087">MKLKSIILLSISIYLLIFMNQLQAQNDLFTGRLIDSETRKPIANAKINLVGEEDSTYSNILGYFQISGAGKSIKVSHIGYKTATTELKENTPKFLMQLPPKKYILKALHLEELVEVSQESLSYTEEKTENSYENKPQPDQIATFPGGLKAFHIYINNSLYKNRDTLVVPFDFKVLFTINESGELKVDSILGEIQKSNVIRSIFENSPKWNPALQSGLGVHTSFEQELSLHTVEQAEPIDGIQAFYNYIMEKQATRYPVEAQRMGVEGVVYVQMDIEKDGSVTNVFAAKGIGAGCDEVAVELVKNGPKWKAATQDGEAVRSQRVIPLRFVLN</sequence>
<evidence type="ECO:0000313" key="12">
    <source>
        <dbReference type="Proteomes" id="UP001230496"/>
    </source>
</evidence>
<comment type="similarity">
    <text evidence="2">Belongs to the TonB family.</text>
</comment>
<dbReference type="SUPFAM" id="SSF74653">
    <property type="entry name" value="TolA/TonB C-terminal domain"/>
    <property type="match status" value="1"/>
</dbReference>
<keyword evidence="12" id="KW-1185">Reference proteome</keyword>
<feature type="domain" description="TonB C-terminal" evidence="10">
    <location>
        <begin position="241"/>
        <end position="331"/>
    </location>
</feature>
<dbReference type="InterPro" id="IPR037682">
    <property type="entry name" value="TonB_C"/>
</dbReference>
<name>A0AA49GCW9_9BACT</name>
<keyword evidence="4" id="KW-1003">Cell membrane</keyword>
<dbReference type="GO" id="GO:0015891">
    <property type="term" value="P:siderophore transport"/>
    <property type="evidence" value="ECO:0007669"/>
    <property type="project" value="InterPro"/>
</dbReference>
<dbReference type="PRINTS" id="PR01374">
    <property type="entry name" value="TONBPROTEIN"/>
</dbReference>
<dbReference type="PANTHER" id="PTHR33446:SF2">
    <property type="entry name" value="PROTEIN TONB"/>
    <property type="match status" value="1"/>
</dbReference>
<comment type="subcellular location">
    <subcellularLocation>
        <location evidence="1">Cell inner membrane</location>
        <topology evidence="1">Single-pass membrane protein</topology>
        <orientation evidence="1">Periplasmic side</orientation>
    </subcellularLocation>
</comment>
<evidence type="ECO:0000256" key="5">
    <source>
        <dbReference type="ARBA" id="ARBA00022519"/>
    </source>
</evidence>
<dbReference type="GO" id="GO:0015031">
    <property type="term" value="P:protein transport"/>
    <property type="evidence" value="ECO:0007669"/>
    <property type="project" value="UniProtKB-KW"/>
</dbReference>
<evidence type="ECO:0000259" key="10">
    <source>
        <dbReference type="PROSITE" id="PS52015"/>
    </source>
</evidence>
<keyword evidence="8" id="KW-1133">Transmembrane helix</keyword>
<dbReference type="GO" id="GO:0098797">
    <property type="term" value="C:plasma membrane protein complex"/>
    <property type="evidence" value="ECO:0007669"/>
    <property type="project" value="TreeGrafter"/>
</dbReference>
<keyword evidence="5" id="KW-0997">Cell inner membrane</keyword>
<organism evidence="11 12">
    <name type="scientific">Marivirga salinarum</name>
    <dbReference type="NCBI Taxonomy" id="3059078"/>
    <lineage>
        <taxon>Bacteria</taxon>
        <taxon>Pseudomonadati</taxon>
        <taxon>Bacteroidota</taxon>
        <taxon>Cytophagia</taxon>
        <taxon>Cytophagales</taxon>
        <taxon>Marivirgaceae</taxon>
        <taxon>Marivirga</taxon>
    </lineage>
</organism>
<protein>
    <submittedName>
        <fullName evidence="11">TonB family protein</fullName>
    </submittedName>
</protein>
<dbReference type="EMBL" id="CP129971">
    <property type="protein sequence ID" value="WKK78203.2"/>
    <property type="molecule type" value="Genomic_DNA"/>
</dbReference>
<dbReference type="InterPro" id="IPR051045">
    <property type="entry name" value="TonB-dependent_transducer"/>
</dbReference>
<evidence type="ECO:0000256" key="8">
    <source>
        <dbReference type="ARBA" id="ARBA00022989"/>
    </source>
</evidence>
<dbReference type="RefSeq" id="WP_308348809.1">
    <property type="nucleotide sequence ID" value="NZ_CP129971.1"/>
</dbReference>
<gene>
    <name evidence="11" type="ORF">QYS49_14840</name>
</gene>
<dbReference type="Gene3D" id="3.30.1150.10">
    <property type="match status" value="1"/>
</dbReference>
<dbReference type="SUPFAM" id="SSF49464">
    <property type="entry name" value="Carboxypeptidase regulatory domain-like"/>
    <property type="match status" value="1"/>
</dbReference>
<evidence type="ECO:0000256" key="1">
    <source>
        <dbReference type="ARBA" id="ARBA00004383"/>
    </source>
</evidence>
<keyword evidence="7" id="KW-0653">Protein transport</keyword>
<dbReference type="PANTHER" id="PTHR33446">
    <property type="entry name" value="PROTEIN TONB-RELATED"/>
    <property type="match status" value="1"/>
</dbReference>
<dbReference type="GO" id="GO:0031992">
    <property type="term" value="F:energy transducer activity"/>
    <property type="evidence" value="ECO:0007669"/>
    <property type="project" value="InterPro"/>
</dbReference>
<keyword evidence="3" id="KW-0813">Transport</keyword>
<reference evidence="11 12" key="1">
    <citation type="submission" date="2023-08" db="EMBL/GenBank/DDBJ databases">
        <title>Comparative genomics and taxonomic characterization of three novel marine species of genus Marivirga.</title>
        <authorList>
            <person name="Muhammad N."/>
            <person name="Kim S.-G."/>
        </authorList>
    </citation>
    <scope>NUCLEOTIDE SEQUENCE [LARGE SCALE GENOMIC DNA]</scope>
    <source>
        <strain evidence="11 12">BDSF4-3</strain>
    </source>
</reference>